<comment type="similarity">
    <text evidence="1">Belongs to the annexin family.</text>
</comment>
<dbReference type="GO" id="GO:0005737">
    <property type="term" value="C:cytoplasm"/>
    <property type="evidence" value="ECO:0007669"/>
    <property type="project" value="TreeGrafter"/>
</dbReference>
<dbReference type="AlphaFoldDB" id="A0A6A6QKL1"/>
<dbReference type="PRINTS" id="PR01813">
    <property type="entry name" value="ANNEXINFUNGI"/>
</dbReference>
<dbReference type="GO" id="GO:0005886">
    <property type="term" value="C:plasma membrane"/>
    <property type="evidence" value="ECO:0007669"/>
    <property type="project" value="TreeGrafter"/>
</dbReference>
<reference evidence="5" key="1">
    <citation type="journal article" date="2020" name="Stud. Mycol.">
        <title>101 Dothideomycetes genomes: a test case for predicting lifestyles and emergence of pathogens.</title>
        <authorList>
            <person name="Haridas S."/>
            <person name="Albert R."/>
            <person name="Binder M."/>
            <person name="Bloem J."/>
            <person name="Labutti K."/>
            <person name="Salamov A."/>
            <person name="Andreopoulos B."/>
            <person name="Baker S."/>
            <person name="Barry K."/>
            <person name="Bills G."/>
            <person name="Bluhm B."/>
            <person name="Cannon C."/>
            <person name="Castanera R."/>
            <person name="Culley D."/>
            <person name="Daum C."/>
            <person name="Ezra D."/>
            <person name="Gonzalez J."/>
            <person name="Henrissat B."/>
            <person name="Kuo A."/>
            <person name="Liang C."/>
            <person name="Lipzen A."/>
            <person name="Lutzoni F."/>
            <person name="Magnuson J."/>
            <person name="Mondo S."/>
            <person name="Nolan M."/>
            <person name="Ohm R."/>
            <person name="Pangilinan J."/>
            <person name="Park H.-J."/>
            <person name="Ramirez L."/>
            <person name="Alfaro M."/>
            <person name="Sun H."/>
            <person name="Tritt A."/>
            <person name="Yoshinaga Y."/>
            <person name="Zwiers L.-H."/>
            <person name="Turgeon B."/>
            <person name="Goodwin S."/>
            <person name="Spatafora J."/>
            <person name="Crous P."/>
            <person name="Grigoriev I."/>
        </authorList>
    </citation>
    <scope>NUCLEOTIDE SEQUENCE</scope>
    <source>
        <strain evidence="5">CBS 269.34</strain>
    </source>
</reference>
<feature type="compositionally biased region" description="Pro residues" evidence="4">
    <location>
        <begin position="124"/>
        <end position="148"/>
    </location>
</feature>
<dbReference type="OrthoDB" id="37886at2759"/>
<keyword evidence="3" id="KW-0041">Annexin</keyword>
<dbReference type="FunFam" id="1.10.220.10:FF:000005">
    <property type="entry name" value="Annexin"/>
    <property type="match status" value="1"/>
</dbReference>
<dbReference type="PANTHER" id="PTHR10502">
    <property type="entry name" value="ANNEXIN"/>
    <property type="match status" value="1"/>
</dbReference>
<dbReference type="GO" id="GO:0005509">
    <property type="term" value="F:calcium ion binding"/>
    <property type="evidence" value="ECO:0007669"/>
    <property type="project" value="InterPro"/>
</dbReference>
<dbReference type="Pfam" id="PF00191">
    <property type="entry name" value="Annexin"/>
    <property type="match status" value="4"/>
</dbReference>
<dbReference type="Gene3D" id="1.10.220.10">
    <property type="entry name" value="Annexin"/>
    <property type="match status" value="4"/>
</dbReference>
<feature type="compositionally biased region" description="Low complexity" evidence="4">
    <location>
        <begin position="149"/>
        <end position="161"/>
    </location>
</feature>
<proteinExistence type="inferred from homology"/>
<dbReference type="GO" id="GO:0001786">
    <property type="term" value="F:phosphatidylserine binding"/>
    <property type="evidence" value="ECO:0007669"/>
    <property type="project" value="TreeGrafter"/>
</dbReference>
<feature type="compositionally biased region" description="Low complexity" evidence="4">
    <location>
        <begin position="106"/>
        <end position="123"/>
    </location>
</feature>
<evidence type="ECO:0000256" key="1">
    <source>
        <dbReference type="ARBA" id="ARBA00007831"/>
    </source>
</evidence>
<dbReference type="Proteomes" id="UP000799750">
    <property type="component" value="Unassembled WGS sequence"/>
</dbReference>
<feature type="compositionally biased region" description="Low complexity" evidence="4">
    <location>
        <begin position="1"/>
        <end position="13"/>
    </location>
</feature>
<feature type="compositionally biased region" description="Pro residues" evidence="4">
    <location>
        <begin position="14"/>
        <end position="59"/>
    </location>
</feature>
<accession>A0A6A6QKL1</accession>
<dbReference type="GO" id="GO:0012506">
    <property type="term" value="C:vesicle membrane"/>
    <property type="evidence" value="ECO:0007669"/>
    <property type="project" value="TreeGrafter"/>
</dbReference>
<dbReference type="EMBL" id="MU004193">
    <property type="protein sequence ID" value="KAF2492821.1"/>
    <property type="molecule type" value="Genomic_DNA"/>
</dbReference>
<feature type="compositionally biased region" description="Pro residues" evidence="4">
    <location>
        <begin position="66"/>
        <end position="105"/>
    </location>
</feature>
<dbReference type="SUPFAM" id="SSF47874">
    <property type="entry name" value="Annexin"/>
    <property type="match status" value="1"/>
</dbReference>
<dbReference type="InterPro" id="IPR018502">
    <property type="entry name" value="Annexin_repeat"/>
</dbReference>
<dbReference type="PANTHER" id="PTHR10502:SF102">
    <property type="entry name" value="ANNEXIN B11"/>
    <property type="match status" value="1"/>
</dbReference>
<dbReference type="InterPro" id="IPR009117">
    <property type="entry name" value="ANX14"/>
</dbReference>
<protein>
    <submittedName>
        <fullName evidence="5">Annexin</fullName>
    </submittedName>
</protein>
<evidence type="ECO:0000313" key="5">
    <source>
        <dbReference type="EMBL" id="KAF2492821.1"/>
    </source>
</evidence>
<dbReference type="GO" id="GO:0005634">
    <property type="term" value="C:nucleus"/>
    <property type="evidence" value="ECO:0007669"/>
    <property type="project" value="TreeGrafter"/>
</dbReference>
<feature type="region of interest" description="Disordered" evidence="4">
    <location>
        <begin position="1"/>
        <end position="161"/>
    </location>
</feature>
<evidence type="ECO:0000256" key="3">
    <source>
        <dbReference type="ARBA" id="ARBA00023216"/>
    </source>
</evidence>
<name>A0A6A6QKL1_9PEZI</name>
<evidence type="ECO:0000256" key="4">
    <source>
        <dbReference type="SAM" id="MobiDB-lite"/>
    </source>
</evidence>
<dbReference type="InterPro" id="IPR037104">
    <property type="entry name" value="Annexin_sf"/>
</dbReference>
<dbReference type="PROSITE" id="PS51897">
    <property type="entry name" value="ANNEXIN_2"/>
    <property type="match status" value="4"/>
</dbReference>
<evidence type="ECO:0000256" key="2">
    <source>
        <dbReference type="ARBA" id="ARBA00022737"/>
    </source>
</evidence>
<dbReference type="GO" id="GO:0005544">
    <property type="term" value="F:calcium-dependent phospholipid binding"/>
    <property type="evidence" value="ECO:0007669"/>
    <property type="project" value="InterPro"/>
</dbReference>
<evidence type="ECO:0000313" key="6">
    <source>
        <dbReference type="Proteomes" id="UP000799750"/>
    </source>
</evidence>
<sequence length="484" mass="52836">MSGYPQYPPQGHSPQPPYGQPPQYPPQGSPYPPQQQGYGPPPPQGQYGAPPPQGYPPPQQGQYPGSPAPGYPPQQQYPPPQQYGQPPPGQYGQPPPGQYGAPPPQQYGHPPAGQYGAPPQQYGAPPPQQYGQGPPPGQPGAYGAPPPGQYGQPAYGAQAPYAVPTPPTFGYAPSQLPQVPSDAEVTVVEKAMKGIGTNEKELIRVLSKPDPAKMNSIRLQYSAKYKKDLITEIKRETSGYLEQGLVALVWGPLTHDAHMLYEAMKGFGTKETVLDDVLLCRSNADINAIKAEYQTIFHKTLEADLRGDLSGATEQMYMMVIGARRNEDSVPVIPQQIDQDIAELQRSLGNAINKDAVQVCQILTSRNDNQIRAIAQGYQQKFHKSLASVVKGRFSGHMEDALLLIIARGIDRAASDADQLEATMAGMGTKDKLLVDRVVRIHWNRQYMNQVEAAFKAKYKTTLINRIKGETRGDQERLLVSCVE</sequence>
<dbReference type="SMART" id="SM00335">
    <property type="entry name" value="ANX"/>
    <property type="match status" value="4"/>
</dbReference>
<dbReference type="PRINTS" id="PR00196">
    <property type="entry name" value="ANNEXIN"/>
</dbReference>
<organism evidence="5 6">
    <name type="scientific">Lophium mytilinum</name>
    <dbReference type="NCBI Taxonomy" id="390894"/>
    <lineage>
        <taxon>Eukaryota</taxon>
        <taxon>Fungi</taxon>
        <taxon>Dikarya</taxon>
        <taxon>Ascomycota</taxon>
        <taxon>Pezizomycotina</taxon>
        <taxon>Dothideomycetes</taxon>
        <taxon>Pleosporomycetidae</taxon>
        <taxon>Mytilinidiales</taxon>
        <taxon>Mytilinidiaceae</taxon>
        <taxon>Lophium</taxon>
    </lineage>
</organism>
<keyword evidence="2" id="KW-0677">Repeat</keyword>
<dbReference type="InterPro" id="IPR001464">
    <property type="entry name" value="Annexin"/>
</dbReference>
<gene>
    <name evidence="5" type="ORF">BU16DRAFT_91351</name>
</gene>
<keyword evidence="6" id="KW-1185">Reference proteome</keyword>